<dbReference type="GO" id="GO:0008168">
    <property type="term" value="F:methyltransferase activity"/>
    <property type="evidence" value="ECO:0007669"/>
    <property type="project" value="UniProtKB-KW"/>
</dbReference>
<dbReference type="Proteomes" id="UP000070444">
    <property type="component" value="Unassembled WGS sequence"/>
</dbReference>
<dbReference type="Gene3D" id="3.40.50.150">
    <property type="entry name" value="Vaccinia Virus protein VP39"/>
    <property type="match status" value="1"/>
</dbReference>
<dbReference type="InterPro" id="IPR005299">
    <property type="entry name" value="MeTrfase_7"/>
</dbReference>
<organism evidence="1 2">
    <name type="scientific">Conidiobolus coronatus (strain ATCC 28846 / CBS 209.66 / NRRL 28638)</name>
    <name type="common">Delacroixia coronata</name>
    <dbReference type="NCBI Taxonomy" id="796925"/>
    <lineage>
        <taxon>Eukaryota</taxon>
        <taxon>Fungi</taxon>
        <taxon>Fungi incertae sedis</taxon>
        <taxon>Zoopagomycota</taxon>
        <taxon>Entomophthoromycotina</taxon>
        <taxon>Entomophthoromycetes</taxon>
        <taxon>Entomophthorales</taxon>
        <taxon>Ancylistaceae</taxon>
        <taxon>Conidiobolus</taxon>
    </lineage>
</organism>
<dbReference type="AlphaFoldDB" id="A0A137NPC2"/>
<accession>A0A137NPC2</accession>
<gene>
    <name evidence="1" type="ORF">CONCODRAFT_14256</name>
</gene>
<name>A0A137NPC2_CONC2</name>
<dbReference type="EMBL" id="KQ965398">
    <property type="protein sequence ID" value="KXN64589.1"/>
    <property type="molecule type" value="Genomic_DNA"/>
</dbReference>
<protein>
    <submittedName>
        <fullName evidence="1">S-adenosyl-L-methionine-dependent methyltransferase</fullName>
    </submittedName>
</protein>
<proteinExistence type="predicted"/>
<dbReference type="GO" id="GO:0032259">
    <property type="term" value="P:methylation"/>
    <property type="evidence" value="ECO:0007669"/>
    <property type="project" value="UniProtKB-KW"/>
</dbReference>
<dbReference type="PANTHER" id="PTHR31009">
    <property type="entry name" value="S-ADENOSYL-L-METHIONINE:CARBOXYL METHYLTRANSFERASE FAMILY PROTEIN"/>
    <property type="match status" value="1"/>
</dbReference>
<keyword evidence="2" id="KW-1185">Reference proteome</keyword>
<keyword evidence="1" id="KW-0808">Transferase</keyword>
<reference evidence="1 2" key="1">
    <citation type="journal article" date="2015" name="Genome Biol. Evol.">
        <title>Phylogenomic analyses indicate that early fungi evolved digesting cell walls of algal ancestors of land plants.</title>
        <authorList>
            <person name="Chang Y."/>
            <person name="Wang S."/>
            <person name="Sekimoto S."/>
            <person name="Aerts A.L."/>
            <person name="Choi C."/>
            <person name="Clum A."/>
            <person name="LaButti K.M."/>
            <person name="Lindquist E.A."/>
            <person name="Yee Ngan C."/>
            <person name="Ohm R.A."/>
            <person name="Salamov A.A."/>
            <person name="Grigoriev I.V."/>
            <person name="Spatafora J.W."/>
            <person name="Berbee M.L."/>
        </authorList>
    </citation>
    <scope>NUCLEOTIDE SEQUENCE [LARGE SCALE GENOMIC DNA]</scope>
    <source>
        <strain evidence="1 2">NRRL 28638</strain>
    </source>
</reference>
<dbReference type="InterPro" id="IPR029063">
    <property type="entry name" value="SAM-dependent_MTases_sf"/>
</dbReference>
<dbReference type="OrthoDB" id="1523883at2759"/>
<evidence type="ECO:0000313" key="1">
    <source>
        <dbReference type="EMBL" id="KXN64589.1"/>
    </source>
</evidence>
<keyword evidence="1" id="KW-0489">Methyltransferase</keyword>
<sequence length="336" mass="38656">MLAKNDSISKPMENYNKNSNFQEICNKSCERLIETYSAKKYDQEQFNILDLGCSHGKNSMIIVNKILDQLASNGASIGKIGIIHEDLPDNDYDEVLKCVNDPKIGYINHSLASKSTIVPHTVGISYYENVKPKEVDYIDIGFSLNTLVWLPSKPCRVTKGLFPNSRNLTASDKQLFSDYAHELLVKFFNLRYEEMRSGALLICNVHDKLNVFDAEDEVWDEHLKSNNFNNETFKDLIIPIYLRSEQELYSSLDQVKDKFEVIHLKEETYGDPTFSKDTLKAALRLQIISGLKAYQDKFNGEEELVKFVDEFFDKMGVWLQTNEVVASNYWVVLKKL</sequence>
<evidence type="ECO:0000313" key="2">
    <source>
        <dbReference type="Proteomes" id="UP000070444"/>
    </source>
</evidence>
<dbReference type="SUPFAM" id="SSF53335">
    <property type="entry name" value="S-adenosyl-L-methionine-dependent methyltransferases"/>
    <property type="match status" value="1"/>
</dbReference>
<dbReference type="Pfam" id="PF03492">
    <property type="entry name" value="Methyltransf_7"/>
    <property type="match status" value="1"/>
</dbReference>